<dbReference type="Pfam" id="PF24518">
    <property type="entry name" value="Ig_CD22"/>
    <property type="match status" value="1"/>
</dbReference>
<evidence type="ECO:0000256" key="1">
    <source>
        <dbReference type="ARBA" id="ARBA00004251"/>
    </source>
</evidence>
<gene>
    <name evidence="15" type="ORF">XNOV1_A037675</name>
</gene>
<keyword evidence="13" id="KW-0472">Membrane</keyword>
<dbReference type="SUPFAM" id="SSF48726">
    <property type="entry name" value="Immunoglobulin"/>
    <property type="match status" value="6"/>
</dbReference>
<sequence length="1074" mass="120612">MRTAAGKRDGFRYNLFQGDPLRPQCDLKMTAQPVRLLVFLVLITGLRCSEKSPFILEKLQLTAVEGSCIEIKCKLTKDIYITNAYWFWLKNGSYNDTAKDFTGTVVFSSDQSARSVSPDYVNRVEYTGSLLNTSESASKEATSSIKICNLNETDGGEYAFRYIRRRTSEKWMTNPNATLKVEKNLCPITFETPLAVKENSTISLKCSTPSSCSLDLKIEGLGQDRPTQTQNEEKRITISYEVSWKDDLKEISCQTLKNSDVYSIKTDRLTVQYAPKEMSATSSVHGGIVTEGIVKEGQSVTLTCSAKGNPKPTITWFKNGQKYDGAALNSRSVTTKQSGNYSCEATNTLGKSKSEIFSIDIKYMPIIEVQTSPADEVTEGDDITFTCNVLKSNPKPRDFVWLKNGLQIKKVQTFSIPRVRPEDKGRYTCKATNSVGTRGSQPKDIEIKYRPRETRISSPSNNTQVEVNTSLQFTCDTDAYPSPKTNSGYSWFSHNTIKATGSSQLKSSEQILNLEKVQRADEACYMCRATNEVGPGFNSTSVCIQVLYPPTPPIFTVDKKEIKEGQPITFSCTVESFPPSELTLTWTSKSTPWSSEVVYTHPANHWRKNTFQRIFNVTSADSGFYTCEAENNQDSSKSERKELVVKYRPKDVTVQPKPDAVVKEYTQLTLSCSTNSYPPVTSFTWTKRKDGKAESIGTSPDFIIKSVSPSDSGLYSCEAKNEMGTGKSQEAEIKVKYAPKLTEIQTGEEEQQPDGRSSVTLSCVTQSFPAAHQFSWYKQKEAEDKKDQKILEHQTLTVFSDNPGTYYCIAKNEIDDKKSEPIQVFVDKGYLRILIFILLAMVLIFLLCFLVYRHKKKKPIVQRNSNPQTWSGSLGRWIGSRRRGLMNEPATAEPFRSRDDLLPDQPCRSKGQQRQQPRPDSIPASKIDTVYCTVNLPAKQGPSGEMPAKQKARHTQDDALNYASLHFEKRNKNKAEMDEYAVVPKKKKPTKAEEEKLEDYENIRTAYAAKFPNPADPTNSETSTSSESSEDEVELNYAKVSFKAKPGHQRAHRDSSTSSTSSEEEETQYSQVKM</sequence>
<keyword evidence="7" id="KW-0393">Immunoglobulin domain</keyword>
<keyword evidence="13" id="KW-0812">Transmembrane</keyword>
<dbReference type="GO" id="GO:0005769">
    <property type="term" value="C:early endosome"/>
    <property type="evidence" value="ECO:0007669"/>
    <property type="project" value="TreeGrafter"/>
</dbReference>
<dbReference type="GO" id="GO:0050859">
    <property type="term" value="P:negative regulation of B cell receptor signaling pathway"/>
    <property type="evidence" value="ECO:0007669"/>
    <property type="project" value="TreeGrafter"/>
</dbReference>
<dbReference type="GO" id="GO:0055037">
    <property type="term" value="C:recycling endosome"/>
    <property type="evidence" value="ECO:0007669"/>
    <property type="project" value="TreeGrafter"/>
</dbReference>
<dbReference type="EMBL" id="OY660871">
    <property type="protein sequence ID" value="CAJ1062796.1"/>
    <property type="molecule type" value="Genomic_DNA"/>
</dbReference>
<dbReference type="Pfam" id="PF13895">
    <property type="entry name" value="Ig_2"/>
    <property type="match status" value="1"/>
</dbReference>
<evidence type="ECO:0000256" key="13">
    <source>
        <dbReference type="SAM" id="Phobius"/>
    </source>
</evidence>
<dbReference type="InterPro" id="IPR003598">
    <property type="entry name" value="Ig_sub2"/>
</dbReference>
<keyword evidence="15" id="KW-0675">Receptor</keyword>
<keyword evidence="2" id="KW-1003">Cell membrane</keyword>
<keyword evidence="3" id="KW-0732">Signal</keyword>
<evidence type="ECO:0000256" key="12">
    <source>
        <dbReference type="SAM" id="MobiDB-lite"/>
    </source>
</evidence>
<proteinExistence type="predicted"/>
<feature type="domain" description="Ig-like" evidence="14">
    <location>
        <begin position="451"/>
        <end position="543"/>
    </location>
</feature>
<dbReference type="AlphaFoldDB" id="A0AAV1FN14"/>
<evidence type="ECO:0000256" key="5">
    <source>
        <dbReference type="ARBA" id="ARBA00022889"/>
    </source>
</evidence>
<dbReference type="CDD" id="cd00096">
    <property type="entry name" value="Ig"/>
    <property type="match status" value="3"/>
</dbReference>
<accession>A0AAV1FN14</accession>
<evidence type="ECO:0000256" key="2">
    <source>
        <dbReference type="ARBA" id="ARBA00022475"/>
    </source>
</evidence>
<dbReference type="GO" id="GO:0019903">
    <property type="term" value="F:protein phosphatase binding"/>
    <property type="evidence" value="ECO:0007669"/>
    <property type="project" value="TreeGrafter"/>
</dbReference>
<evidence type="ECO:0000313" key="15">
    <source>
        <dbReference type="EMBL" id="CAJ1062796.1"/>
    </source>
</evidence>
<feature type="domain" description="Ig-like" evidence="14">
    <location>
        <begin position="552"/>
        <end position="644"/>
    </location>
</feature>
<evidence type="ECO:0000256" key="9">
    <source>
        <dbReference type="ARBA" id="ARBA00041781"/>
    </source>
</evidence>
<feature type="domain" description="Ig-like" evidence="14">
    <location>
        <begin position="365"/>
        <end position="446"/>
    </location>
</feature>
<dbReference type="InterPro" id="IPR056386">
    <property type="entry name" value="Ig_CD22"/>
</dbReference>
<protein>
    <recommendedName>
        <fullName evidence="8">B-cell receptor CD22</fullName>
    </recommendedName>
    <alternativeName>
        <fullName evidence="9">Sialic acid-binding Ig-like lectin 2</fullName>
    </alternativeName>
</protein>
<evidence type="ECO:0000256" key="8">
    <source>
        <dbReference type="ARBA" id="ARBA00040106"/>
    </source>
</evidence>
<dbReference type="InterPro" id="IPR007110">
    <property type="entry name" value="Ig-like_dom"/>
</dbReference>
<comment type="subcellular location">
    <subcellularLocation>
        <location evidence="1">Cell membrane</location>
        <topology evidence="1">Single-pass type I membrane protein</topology>
    </subcellularLocation>
</comment>
<feature type="domain" description="Ig-like" evidence="14">
    <location>
        <begin position="739"/>
        <end position="825"/>
    </location>
</feature>
<keyword evidence="13" id="KW-1133">Transmembrane helix</keyword>
<feature type="compositionally biased region" description="Basic and acidic residues" evidence="12">
    <location>
        <begin position="990"/>
        <end position="1002"/>
    </location>
</feature>
<dbReference type="GO" id="GO:0042609">
    <property type="term" value="F:CD4 receptor binding"/>
    <property type="evidence" value="ECO:0007669"/>
    <property type="project" value="TreeGrafter"/>
</dbReference>
<evidence type="ECO:0000259" key="14">
    <source>
        <dbReference type="PROSITE" id="PS50835"/>
    </source>
</evidence>
<dbReference type="InterPro" id="IPR036179">
    <property type="entry name" value="Ig-like_dom_sf"/>
</dbReference>
<name>A0AAV1FN14_XYRNO</name>
<comment type="function">
    <text evidence="10">Most highly expressed siglec (sialic acid-binding immunoglobulin-like lectin) on B-cells that plays a role in various aspects of B-cell biology including differentiation, antigen presentation, and trafficking to bone marrow. Binds to alpha 2,6-linked sialic acid residues of surface molecules such as CD22 itself, CD45 and IgM in a cis configuration. Can also bind to ligands on other cells as an adhesion molecule in a trans configuration. Acts as an inhibitory coreceptor on the surface of B-cells and inhibits B-cell receptor induced signaling, characterized by inhibition of the calcium mobilization and cellular activation. Mechanistically, the immunoreceptor tyrosine-based inhibitory motif domain is phosphorylated by the Src kinase LYN, which in turn leads to the recruitment of the protein tyrosine phosphatase 1/PTPN6, leading to the negative regulation of BCR signaling. If this negative signaling from is of sufficient strength, apoptosis of the B-cell can be induced.</text>
</comment>
<evidence type="ECO:0000256" key="11">
    <source>
        <dbReference type="ARBA" id="ARBA00046458"/>
    </source>
</evidence>
<reference evidence="15" key="1">
    <citation type="submission" date="2023-08" db="EMBL/GenBank/DDBJ databases">
        <authorList>
            <person name="Alioto T."/>
            <person name="Alioto T."/>
            <person name="Gomez Garrido J."/>
        </authorList>
    </citation>
    <scope>NUCLEOTIDE SEQUENCE</scope>
</reference>
<dbReference type="Pfam" id="PF13927">
    <property type="entry name" value="Ig_3"/>
    <property type="match status" value="5"/>
</dbReference>
<dbReference type="PANTHER" id="PTHR46958:SF1">
    <property type="entry name" value="B-CELL RECEPTOR CD22"/>
    <property type="match status" value="1"/>
</dbReference>
<feature type="domain" description="Ig-like" evidence="14">
    <location>
        <begin position="53"/>
        <end position="158"/>
    </location>
</feature>
<evidence type="ECO:0000313" key="16">
    <source>
        <dbReference type="Proteomes" id="UP001178508"/>
    </source>
</evidence>
<dbReference type="GO" id="GO:0070062">
    <property type="term" value="C:extracellular exosome"/>
    <property type="evidence" value="ECO:0007669"/>
    <property type="project" value="TreeGrafter"/>
</dbReference>
<evidence type="ECO:0000256" key="10">
    <source>
        <dbReference type="ARBA" id="ARBA00045430"/>
    </source>
</evidence>
<keyword evidence="4" id="KW-0677">Repeat</keyword>
<keyword evidence="5" id="KW-0130">Cell adhesion</keyword>
<dbReference type="SMART" id="SM00408">
    <property type="entry name" value="IGc2"/>
    <property type="match status" value="5"/>
</dbReference>
<dbReference type="PROSITE" id="PS50835">
    <property type="entry name" value="IG_LIKE"/>
    <property type="match status" value="7"/>
</dbReference>
<dbReference type="GO" id="GO:0009897">
    <property type="term" value="C:external side of plasma membrane"/>
    <property type="evidence" value="ECO:0007669"/>
    <property type="project" value="TreeGrafter"/>
</dbReference>
<dbReference type="Gene3D" id="2.60.40.10">
    <property type="entry name" value="Immunoglobulins"/>
    <property type="match status" value="8"/>
</dbReference>
<dbReference type="GO" id="GO:0030888">
    <property type="term" value="P:regulation of B cell proliferation"/>
    <property type="evidence" value="ECO:0007669"/>
    <property type="project" value="TreeGrafter"/>
</dbReference>
<feature type="region of interest" description="Disordered" evidence="12">
    <location>
        <begin position="888"/>
        <end position="924"/>
    </location>
</feature>
<dbReference type="InterPro" id="IPR013783">
    <property type="entry name" value="Ig-like_fold"/>
</dbReference>
<dbReference type="PANTHER" id="PTHR46958">
    <property type="entry name" value="B-CELL RECEPTOR CD22"/>
    <property type="match status" value="1"/>
</dbReference>
<dbReference type="GO" id="GO:0033691">
    <property type="term" value="F:sialic acid binding"/>
    <property type="evidence" value="ECO:0007669"/>
    <property type="project" value="TreeGrafter"/>
</dbReference>
<dbReference type="GO" id="GO:0007155">
    <property type="term" value="P:cell adhesion"/>
    <property type="evidence" value="ECO:0007669"/>
    <property type="project" value="UniProtKB-KW"/>
</dbReference>
<evidence type="ECO:0000256" key="7">
    <source>
        <dbReference type="ARBA" id="ARBA00023319"/>
    </source>
</evidence>
<feature type="transmembrane region" description="Helical" evidence="13">
    <location>
        <begin position="829"/>
        <end position="852"/>
    </location>
</feature>
<dbReference type="SMART" id="SM00409">
    <property type="entry name" value="IG"/>
    <property type="match status" value="7"/>
</dbReference>
<evidence type="ECO:0000256" key="3">
    <source>
        <dbReference type="ARBA" id="ARBA00022729"/>
    </source>
</evidence>
<keyword evidence="16" id="KW-1185">Reference proteome</keyword>
<keyword evidence="6" id="KW-0325">Glycoprotein</keyword>
<feature type="region of interest" description="Disordered" evidence="12">
    <location>
        <begin position="970"/>
        <end position="1074"/>
    </location>
</feature>
<dbReference type="Proteomes" id="UP001178508">
    <property type="component" value="Chromosome 8"/>
</dbReference>
<evidence type="ECO:0000256" key="6">
    <source>
        <dbReference type="ARBA" id="ARBA00023180"/>
    </source>
</evidence>
<evidence type="ECO:0000256" key="4">
    <source>
        <dbReference type="ARBA" id="ARBA00022737"/>
    </source>
</evidence>
<feature type="domain" description="Ig-like" evidence="14">
    <location>
        <begin position="275"/>
        <end position="358"/>
    </location>
</feature>
<feature type="domain" description="Ig-like" evidence="14">
    <location>
        <begin position="649"/>
        <end position="734"/>
    </location>
</feature>
<dbReference type="InterPro" id="IPR003599">
    <property type="entry name" value="Ig_sub"/>
</dbReference>
<organism evidence="15 16">
    <name type="scientific">Xyrichtys novacula</name>
    <name type="common">Pearly razorfish</name>
    <name type="synonym">Hemipteronotus novacula</name>
    <dbReference type="NCBI Taxonomy" id="13765"/>
    <lineage>
        <taxon>Eukaryota</taxon>
        <taxon>Metazoa</taxon>
        <taxon>Chordata</taxon>
        <taxon>Craniata</taxon>
        <taxon>Vertebrata</taxon>
        <taxon>Euteleostomi</taxon>
        <taxon>Actinopterygii</taxon>
        <taxon>Neopterygii</taxon>
        <taxon>Teleostei</taxon>
        <taxon>Neoteleostei</taxon>
        <taxon>Acanthomorphata</taxon>
        <taxon>Eupercaria</taxon>
        <taxon>Labriformes</taxon>
        <taxon>Labridae</taxon>
        <taxon>Xyrichtys</taxon>
    </lineage>
</organism>
<dbReference type="GO" id="GO:0042113">
    <property type="term" value="P:B cell activation"/>
    <property type="evidence" value="ECO:0007669"/>
    <property type="project" value="TreeGrafter"/>
</dbReference>
<comment type="subunit">
    <text evidence="11">Predominantly monomer of isoform CD22-beta. Also found as heterodimer of isoform CD22-beta and a shorter isoform. Interacts with PTPN6/SHP-1, LYN, SYK, PIK3R1/PIK3R2 and PLCG1 upon phosphorylation. Interacts with GRB2, INPP5D and SHC1 upon phosphorylation. May form a complex with INPP5D/SHIP, GRB2 and SHC1.</text>
</comment>